<dbReference type="Pfam" id="PF00990">
    <property type="entry name" value="GGDEF"/>
    <property type="match status" value="2"/>
</dbReference>
<dbReference type="EMBL" id="BAABXL010000001">
    <property type="protein sequence ID" value="GAA6268909.1"/>
    <property type="molecule type" value="Genomic_DNA"/>
</dbReference>
<dbReference type="SMART" id="SM00267">
    <property type="entry name" value="GGDEF"/>
    <property type="match status" value="2"/>
</dbReference>
<evidence type="ECO:0000259" key="3">
    <source>
        <dbReference type="PROSITE" id="PS50887"/>
    </source>
</evidence>
<dbReference type="Pfam" id="PF08447">
    <property type="entry name" value="PAS_3"/>
    <property type="match status" value="1"/>
</dbReference>
<reference evidence="4 5" key="1">
    <citation type="submission" date="2024-04" db="EMBL/GenBank/DDBJ databases">
        <title>Defined microbial consortia suppress multidrug-resistant proinflammatory Enterobacteriaceae via ecological control.</title>
        <authorList>
            <person name="Furuichi M."/>
            <person name="Kawaguchi T."/>
            <person name="Pust M."/>
            <person name="Yasuma K."/>
            <person name="Plichta D."/>
            <person name="Hasegawa N."/>
            <person name="Ohya T."/>
            <person name="Bhattarai S."/>
            <person name="Sasajima S."/>
            <person name="Aoto Y."/>
            <person name="Tuganbaev T."/>
            <person name="Yaginuma M."/>
            <person name="Ueda M."/>
            <person name="Okahashi N."/>
            <person name="Amafuji K."/>
            <person name="Kiridooshi Y."/>
            <person name="Sugita K."/>
            <person name="Strazar M."/>
            <person name="Skelly A."/>
            <person name="Suda W."/>
            <person name="Hattori M."/>
            <person name="Nakamoto N."/>
            <person name="Caballero S."/>
            <person name="Norman J."/>
            <person name="Olle B."/>
            <person name="Tanoue T."/>
            <person name="Arita M."/>
            <person name="Bucci V."/>
            <person name="Atarashi K."/>
            <person name="Xavier R."/>
            <person name="Honda K."/>
        </authorList>
    </citation>
    <scope>NUCLEOTIDE SEQUENCE [LARGE SCALE GENOMIC DNA]</scope>
    <source>
        <strain evidence="5">f13</strain>
    </source>
</reference>
<dbReference type="InterPro" id="IPR000700">
    <property type="entry name" value="PAS-assoc_C"/>
</dbReference>
<dbReference type="Gene3D" id="3.30.450.20">
    <property type="entry name" value="PAS domain"/>
    <property type="match status" value="1"/>
</dbReference>
<dbReference type="PROSITE" id="PS50113">
    <property type="entry name" value="PAC"/>
    <property type="match status" value="1"/>
</dbReference>
<dbReference type="SUPFAM" id="SSF141868">
    <property type="entry name" value="EAL domain-like"/>
    <property type="match status" value="1"/>
</dbReference>
<dbReference type="InterPro" id="IPR043128">
    <property type="entry name" value="Rev_trsase/Diguanyl_cyclase"/>
</dbReference>
<dbReference type="Pfam" id="PF00563">
    <property type="entry name" value="EAL"/>
    <property type="match status" value="1"/>
</dbReference>
<dbReference type="CDD" id="cd01948">
    <property type="entry name" value="EAL"/>
    <property type="match status" value="1"/>
</dbReference>
<organism evidence="4 5">
    <name type="scientific">Enterocloster alcoholdehydrogenati</name>
    <dbReference type="NCBI Taxonomy" id="2547410"/>
    <lineage>
        <taxon>Bacteria</taxon>
        <taxon>Bacillati</taxon>
        <taxon>Bacillota</taxon>
        <taxon>Clostridia</taxon>
        <taxon>Lachnospirales</taxon>
        <taxon>Lachnospiraceae</taxon>
        <taxon>Enterocloster</taxon>
    </lineage>
</organism>
<dbReference type="InterPro" id="IPR013655">
    <property type="entry name" value="PAS_fold_3"/>
</dbReference>
<evidence type="ECO:0000259" key="1">
    <source>
        <dbReference type="PROSITE" id="PS50113"/>
    </source>
</evidence>
<dbReference type="InterPro" id="IPR050706">
    <property type="entry name" value="Cyclic-di-GMP_PDE-like"/>
</dbReference>
<feature type="domain" description="GGDEF" evidence="3">
    <location>
        <begin position="990"/>
        <end position="1118"/>
    </location>
</feature>
<dbReference type="InterPro" id="IPR001633">
    <property type="entry name" value="EAL_dom"/>
</dbReference>
<dbReference type="NCBIfam" id="TIGR00254">
    <property type="entry name" value="GGDEF"/>
    <property type="match status" value="2"/>
</dbReference>
<evidence type="ECO:0000259" key="2">
    <source>
        <dbReference type="PROSITE" id="PS50883"/>
    </source>
</evidence>
<dbReference type="PANTHER" id="PTHR33121:SF70">
    <property type="entry name" value="SIGNALING PROTEIN YKOW"/>
    <property type="match status" value="1"/>
</dbReference>
<protein>
    <recommendedName>
        <fullName evidence="6">Diguanylate cyclase (GGDEF)-like protein</fullName>
    </recommendedName>
</protein>
<evidence type="ECO:0008006" key="6">
    <source>
        <dbReference type="Google" id="ProtNLM"/>
    </source>
</evidence>
<dbReference type="Gene3D" id="3.20.20.450">
    <property type="entry name" value="EAL domain"/>
    <property type="match status" value="1"/>
</dbReference>
<feature type="domain" description="GGDEF" evidence="3">
    <location>
        <begin position="156"/>
        <end position="280"/>
    </location>
</feature>
<dbReference type="InterPro" id="IPR035919">
    <property type="entry name" value="EAL_sf"/>
</dbReference>
<dbReference type="InterPro" id="IPR000160">
    <property type="entry name" value="GGDEF_dom"/>
</dbReference>
<keyword evidence="5" id="KW-1185">Reference proteome</keyword>
<feature type="domain" description="PAC" evidence="1">
    <location>
        <begin position="87"/>
        <end position="139"/>
    </location>
</feature>
<dbReference type="PANTHER" id="PTHR33121">
    <property type="entry name" value="CYCLIC DI-GMP PHOSPHODIESTERASE PDEF"/>
    <property type="match status" value="1"/>
</dbReference>
<feature type="domain" description="EAL" evidence="2">
    <location>
        <begin position="289"/>
        <end position="544"/>
    </location>
</feature>
<sequence length="1120" mass="129606">MDINEEMKIYMQTIGFLDESTNDYLYIYDMISDRIYFTDKICEKYPLPAAKDQGIPLNVWGSIVYSRDLAQLEQNLADIKNGISDTHDMEYRLIDREGNRVWVNCRGNVHTDEEGRPRVLIGSVSELAARLRVDDLTGLQNYDKYIEDMGKCLADTDGYLMVLGIDDFKHINVKNGRVYGNRILKMITEILEEHSVRPMKLYRMAGDCFAVDFPQKSREDVLQFYTAVKQEIEKQCTVSAGVVPYEQGNGMDGGMIYQYAENALDQAKKEGKNTLIFFSSEDYQKNLEQIRLLDEIKTSVREGYKGFFLCYQPQITQDSFVLYGAEALLRYQSDTRGLVGPGEFIPLLEQSGLICEVGLWALRTAVRQCVLWRKKVPDFHINVNISYVQLREKEIEGQVLELLQDEGLPGEALTLEVTESIQLRDYPYFNRIFHQWKRNGIQIAIDDFGTGYSSLSYLKSIDIDEAKIDRCFVTHIQENAYHYRLLSNMIELAHSAQIRVCCEGVETTEELAALKELKPDVLQGFLFAKPCLREEFERLYLEADTEEYKKRMEQGRCFRKLPAKKAVYVSGGDQEGYLSILEDIQLGLWRICMNGETGSCEMYADAVMRSIMGLKEELSPKDCYAYWYNRISEGYYNYVEQAVEQTARTGRMVQIEYTWNHPKRGAVTVRCAAVRRPAHGKKICLEGYHRIISDLEIPDFLPNNRLSEQFEYNEKKQAIYFHTKRRLIAGDAIREQGFPDCWIREQIVHPHFAAEFKGIFKNVQEKEDERGKEMLFLTKKGNYEWFKLKAAHLSHKQQDAGTIAVIMEPADHERAMELEYMKKSDFYEALLSDTVAHAEVDVESGHIMKATGVWETYGIESREERADFDKVVQKQVSLVVYPEDEEEYRSHLNLRYMKEMYKKGVPTMELCFRRYVGTQLYWMKLVLHVFQDRYTENMYALLYLKNIDAEKKRELAQENAATRDPLTNVYNRTAFETEVKRFMNGDEPDAKGALIILDLDDFKQVNDRFGHLKGDETLKFLAEILKSTFRSHDAIGRLGGDEFLVFVKGTIDRSILDKRMGELLAKVGRLGKIPLSCSAGIRLVGEKDFDYNEDLRKADVALYASKKLGKNCYSYYEGQT</sequence>
<dbReference type="CDD" id="cd01949">
    <property type="entry name" value="GGDEF"/>
    <property type="match status" value="2"/>
</dbReference>
<dbReference type="PROSITE" id="PS50887">
    <property type="entry name" value="GGDEF"/>
    <property type="match status" value="2"/>
</dbReference>
<dbReference type="PROSITE" id="PS50883">
    <property type="entry name" value="EAL"/>
    <property type="match status" value="1"/>
</dbReference>
<comment type="caution">
    <text evidence="4">The sequence shown here is derived from an EMBL/GenBank/DDBJ whole genome shotgun (WGS) entry which is preliminary data.</text>
</comment>
<dbReference type="SUPFAM" id="SSF55785">
    <property type="entry name" value="PYP-like sensor domain (PAS domain)"/>
    <property type="match status" value="1"/>
</dbReference>
<dbReference type="Gene3D" id="3.30.70.270">
    <property type="match status" value="2"/>
</dbReference>
<dbReference type="InterPro" id="IPR035965">
    <property type="entry name" value="PAS-like_dom_sf"/>
</dbReference>
<gene>
    <name evidence="4" type="ORF">F130042H8_19690</name>
</gene>
<evidence type="ECO:0000313" key="5">
    <source>
        <dbReference type="Proteomes" id="UP001600894"/>
    </source>
</evidence>
<dbReference type="SMART" id="SM00052">
    <property type="entry name" value="EAL"/>
    <property type="match status" value="1"/>
</dbReference>
<proteinExistence type="predicted"/>
<name>A0ABQ0AXZ8_9FIRM</name>
<dbReference type="SUPFAM" id="SSF55073">
    <property type="entry name" value="Nucleotide cyclase"/>
    <property type="match status" value="2"/>
</dbReference>
<dbReference type="InterPro" id="IPR029787">
    <property type="entry name" value="Nucleotide_cyclase"/>
</dbReference>
<dbReference type="RefSeq" id="WP_390469847.1">
    <property type="nucleotide sequence ID" value="NZ_BAABXL010000001.1"/>
</dbReference>
<dbReference type="Proteomes" id="UP001600894">
    <property type="component" value="Unassembled WGS sequence"/>
</dbReference>
<accession>A0ABQ0AXZ8</accession>
<evidence type="ECO:0000313" key="4">
    <source>
        <dbReference type="EMBL" id="GAA6268909.1"/>
    </source>
</evidence>